<dbReference type="AlphaFoldDB" id="A0A0A9AQJ3"/>
<proteinExistence type="predicted"/>
<sequence>MFVRECTFFYPGVRQSQLDLSLLFSVEDKLFSSGIDIGKVRLALALTITKSFCSFSFLRSIFSKHLRGQLNIRSVACPYFYMQAAADLPLHFYSCRA</sequence>
<name>A0A0A9AQJ3_ARUDO</name>
<dbReference type="EMBL" id="GBRH01246720">
    <property type="protein sequence ID" value="JAD51175.1"/>
    <property type="molecule type" value="Transcribed_RNA"/>
</dbReference>
<reference evidence="1" key="2">
    <citation type="journal article" date="2015" name="Data Brief">
        <title>Shoot transcriptome of the giant reed, Arundo donax.</title>
        <authorList>
            <person name="Barrero R.A."/>
            <person name="Guerrero F.D."/>
            <person name="Moolhuijzen P."/>
            <person name="Goolsby J.A."/>
            <person name="Tidwell J."/>
            <person name="Bellgard S.E."/>
            <person name="Bellgard M.I."/>
        </authorList>
    </citation>
    <scope>NUCLEOTIDE SEQUENCE</scope>
    <source>
        <tissue evidence="1">Shoot tissue taken approximately 20 cm above the soil surface</tissue>
    </source>
</reference>
<accession>A0A0A9AQJ3</accession>
<organism evidence="1">
    <name type="scientific">Arundo donax</name>
    <name type="common">Giant reed</name>
    <name type="synonym">Donax arundinaceus</name>
    <dbReference type="NCBI Taxonomy" id="35708"/>
    <lineage>
        <taxon>Eukaryota</taxon>
        <taxon>Viridiplantae</taxon>
        <taxon>Streptophyta</taxon>
        <taxon>Embryophyta</taxon>
        <taxon>Tracheophyta</taxon>
        <taxon>Spermatophyta</taxon>
        <taxon>Magnoliopsida</taxon>
        <taxon>Liliopsida</taxon>
        <taxon>Poales</taxon>
        <taxon>Poaceae</taxon>
        <taxon>PACMAD clade</taxon>
        <taxon>Arundinoideae</taxon>
        <taxon>Arundineae</taxon>
        <taxon>Arundo</taxon>
    </lineage>
</organism>
<protein>
    <submittedName>
        <fullName evidence="1">Uncharacterized protein</fullName>
    </submittedName>
</protein>
<reference evidence="1" key="1">
    <citation type="submission" date="2014-09" db="EMBL/GenBank/DDBJ databases">
        <authorList>
            <person name="Magalhaes I.L.F."/>
            <person name="Oliveira U."/>
            <person name="Santos F.R."/>
            <person name="Vidigal T.H.D.A."/>
            <person name="Brescovit A.D."/>
            <person name="Santos A.J."/>
        </authorList>
    </citation>
    <scope>NUCLEOTIDE SEQUENCE</scope>
    <source>
        <tissue evidence="1">Shoot tissue taken approximately 20 cm above the soil surface</tissue>
    </source>
</reference>
<evidence type="ECO:0000313" key="1">
    <source>
        <dbReference type="EMBL" id="JAD51175.1"/>
    </source>
</evidence>